<dbReference type="InterPro" id="IPR032710">
    <property type="entry name" value="NTF2-like_dom_sf"/>
</dbReference>
<name>A0A4Y8MJY8_9BURK</name>
<reference evidence="3 4" key="1">
    <citation type="submission" date="2019-03" db="EMBL/GenBank/DDBJ databases">
        <title>Complete Genome Sequence of Paraburkholderia dipogonis ICMP 19430T, a Nitrogen-fixing Symbiont of the South African Invasive Legume Dipogon lignosus in New Zealand.</title>
        <authorList>
            <person name="De Meyer S.E."/>
        </authorList>
    </citation>
    <scope>NUCLEOTIDE SEQUENCE [LARGE SCALE GENOMIC DNA]</scope>
    <source>
        <strain evidence="3 4">ICMP 19430</strain>
    </source>
</reference>
<dbReference type="NCBIfam" id="NF007479">
    <property type="entry name" value="PRK10069.1"/>
    <property type="match status" value="1"/>
</dbReference>
<comment type="caution">
    <text evidence="3">The sequence shown here is derived from an EMBL/GenBank/DDBJ whole genome shotgun (WGS) entry which is preliminary data.</text>
</comment>
<sequence length="197" mass="23653">MTELATEVEAVQQIEKPRIVRDAKYYEIKREIEEHLYDEAEMLDERRFRDWLDTLAEDLVYFMPMTYNVKFGDHEKRERTSIEKDMSWFNEGKWTLTKRAEQILTGVHWAEEPLSRLCRLVSNVQLKAIRENGKGEQEVSVSSRFVTYQNRCEYEEYYFAGARHDIFRRVGDTWKLARREIHLGQTVLLAKNLTIFF</sequence>
<dbReference type="PANTHER" id="PTHR41534:SF2">
    <property type="entry name" value="3-PHENYLPROPIONATE_CINNAMIC ACID DIOXYGENASE SUBUNIT BETA"/>
    <property type="match status" value="1"/>
</dbReference>
<dbReference type="SUPFAM" id="SSF54427">
    <property type="entry name" value="NTF2-like"/>
    <property type="match status" value="1"/>
</dbReference>
<comment type="similarity">
    <text evidence="1">Belongs to the bacterial ring-hydroxylating dioxygenase beta subunit family.</text>
</comment>
<dbReference type="CDD" id="cd00667">
    <property type="entry name" value="ring_hydroxylating_dioxygenases_beta"/>
    <property type="match status" value="1"/>
</dbReference>
<dbReference type="Gene3D" id="3.10.450.50">
    <property type="match status" value="1"/>
</dbReference>
<dbReference type="GeneID" id="97310770"/>
<evidence type="ECO:0000313" key="3">
    <source>
        <dbReference type="EMBL" id="TFE37796.1"/>
    </source>
</evidence>
<proteinExistence type="inferred from homology"/>
<dbReference type="PANTHER" id="PTHR41534">
    <property type="entry name" value="BLR3401 PROTEIN"/>
    <property type="match status" value="1"/>
</dbReference>
<dbReference type="InterPro" id="IPR000391">
    <property type="entry name" value="Rng_hydr_dOase-bsu"/>
</dbReference>
<protein>
    <submittedName>
        <fullName evidence="3">3-phenylpropionate/cinnamic acid dioxygenase subunit beta</fullName>
        <ecNumber evidence="3">1.14.12.19</ecNumber>
    </submittedName>
</protein>
<organism evidence="3 4">
    <name type="scientific">Paraburkholderia dipogonis</name>
    <dbReference type="NCBI Taxonomy" id="1211383"/>
    <lineage>
        <taxon>Bacteria</taxon>
        <taxon>Pseudomonadati</taxon>
        <taxon>Pseudomonadota</taxon>
        <taxon>Betaproteobacteria</taxon>
        <taxon>Burkholderiales</taxon>
        <taxon>Burkholderiaceae</taxon>
        <taxon>Paraburkholderia</taxon>
    </lineage>
</organism>
<evidence type="ECO:0000256" key="2">
    <source>
        <dbReference type="ARBA" id="ARBA00023002"/>
    </source>
</evidence>
<dbReference type="EMBL" id="SNVI01000005">
    <property type="protein sequence ID" value="TFE37796.1"/>
    <property type="molecule type" value="Genomic_DNA"/>
</dbReference>
<accession>A0A4Y8MJY8</accession>
<dbReference type="EC" id="1.14.12.19" evidence="3"/>
<keyword evidence="2 3" id="KW-0560">Oxidoreductase</keyword>
<keyword evidence="3" id="KW-0223">Dioxygenase</keyword>
<evidence type="ECO:0000313" key="4">
    <source>
        <dbReference type="Proteomes" id="UP000297385"/>
    </source>
</evidence>
<dbReference type="Proteomes" id="UP000297385">
    <property type="component" value="Unassembled WGS sequence"/>
</dbReference>
<gene>
    <name evidence="3" type="ORF">E2553_41165</name>
</gene>
<dbReference type="AlphaFoldDB" id="A0A4Y8MJY8"/>
<dbReference type="GO" id="GO:0019380">
    <property type="term" value="P:3-phenylpropionate catabolic process"/>
    <property type="evidence" value="ECO:0007669"/>
    <property type="project" value="TreeGrafter"/>
</dbReference>
<evidence type="ECO:0000256" key="1">
    <source>
        <dbReference type="ARBA" id="ARBA00009570"/>
    </source>
</evidence>
<dbReference type="Pfam" id="PF00866">
    <property type="entry name" value="Ring_hydroxyl_B"/>
    <property type="match status" value="1"/>
</dbReference>
<dbReference type="GO" id="GO:0008695">
    <property type="term" value="F:3-phenylpropionate dioxygenase activity"/>
    <property type="evidence" value="ECO:0007669"/>
    <property type="project" value="UniProtKB-EC"/>
</dbReference>
<dbReference type="RefSeq" id="WP_134466313.1">
    <property type="nucleotide sequence ID" value="NZ_JBHMFL010000148.1"/>
</dbReference>